<feature type="transmembrane region" description="Helical" evidence="1">
    <location>
        <begin position="145"/>
        <end position="166"/>
    </location>
</feature>
<protein>
    <recommendedName>
        <fullName evidence="4">Proline rich protein membrane protein</fullName>
    </recommendedName>
</protein>
<evidence type="ECO:0000256" key="1">
    <source>
        <dbReference type="SAM" id="Phobius"/>
    </source>
</evidence>
<dbReference type="AlphaFoldDB" id="A0A1J4P5E4"/>
<reference evidence="2" key="1">
    <citation type="submission" date="2016-10" db="EMBL/GenBank/DDBJ databases">
        <title>Genome sequence of Streptomyces mangrovisoli MUSC 149.</title>
        <authorList>
            <person name="Lee L.-H."/>
            <person name="Ser H.-L."/>
        </authorList>
    </citation>
    <scope>NUCLEOTIDE SEQUENCE [LARGE SCALE GENOMIC DNA]</scope>
    <source>
        <strain evidence="2">MUSC 149</strain>
    </source>
</reference>
<dbReference type="RefSeq" id="WP_046592484.1">
    <property type="nucleotide sequence ID" value="NZ_LAVA02000014.1"/>
</dbReference>
<gene>
    <name evidence="2" type="ORF">WN71_006700</name>
</gene>
<comment type="caution">
    <text evidence="2">The sequence shown here is derived from an EMBL/GenBank/DDBJ whole genome shotgun (WGS) entry which is preliminary data.</text>
</comment>
<keyword evidence="1" id="KW-0812">Transmembrane</keyword>
<name>A0A1J4P5E4_9ACTN</name>
<evidence type="ECO:0000313" key="2">
    <source>
        <dbReference type="EMBL" id="OIJ68709.1"/>
    </source>
</evidence>
<dbReference type="EMBL" id="LAVA02000014">
    <property type="protein sequence ID" value="OIJ68709.1"/>
    <property type="molecule type" value="Genomic_DNA"/>
</dbReference>
<accession>A0A1J4P5E4</accession>
<evidence type="ECO:0000313" key="3">
    <source>
        <dbReference type="Proteomes" id="UP000034196"/>
    </source>
</evidence>
<proteinExistence type="predicted"/>
<dbReference type="STRING" id="1428628.WN71_006700"/>
<sequence>MRTRVRGWRWRRNPLRRRSDVVETWTAVAVAVLLLVAAPAAGAAAGLWARHGAQAVAAAQRADRHQVSAEILHDQPDQLPTVAGGREHSYLALVRWTDPDTGTRTTTARVPAGSGKGDTVAVWLDGAGRSVTAPPGDAAVWQHTVTIGACVAAGMVALILLGHGLVRRFALRNRLTEWERDWARTGPEWTRRKA</sequence>
<organism evidence="2 3">
    <name type="scientific">Streptomyces mangrovisoli</name>
    <dbReference type="NCBI Taxonomy" id="1428628"/>
    <lineage>
        <taxon>Bacteria</taxon>
        <taxon>Bacillati</taxon>
        <taxon>Actinomycetota</taxon>
        <taxon>Actinomycetes</taxon>
        <taxon>Kitasatosporales</taxon>
        <taxon>Streptomycetaceae</taxon>
        <taxon>Streptomyces</taxon>
    </lineage>
</organism>
<dbReference type="PANTHER" id="PTHR42305:SF1">
    <property type="entry name" value="MEMBRANE PROTEIN RV1733C-RELATED"/>
    <property type="match status" value="1"/>
</dbReference>
<keyword evidence="1" id="KW-1133">Transmembrane helix</keyword>
<dbReference type="Proteomes" id="UP000034196">
    <property type="component" value="Unassembled WGS sequence"/>
</dbReference>
<keyword evidence="1" id="KW-0472">Membrane</keyword>
<dbReference type="InterPro" id="IPR039708">
    <property type="entry name" value="MT1774/Rv1733c-like"/>
</dbReference>
<evidence type="ECO:0008006" key="4">
    <source>
        <dbReference type="Google" id="ProtNLM"/>
    </source>
</evidence>
<dbReference type="PANTHER" id="PTHR42305">
    <property type="entry name" value="MEMBRANE PROTEIN RV1733C-RELATED"/>
    <property type="match status" value="1"/>
</dbReference>
<keyword evidence="3" id="KW-1185">Reference proteome</keyword>